<dbReference type="EMBL" id="JALBUT010000001">
    <property type="protein sequence ID" value="MDX8414848.1"/>
    <property type="molecule type" value="Genomic_DNA"/>
</dbReference>
<dbReference type="InterPro" id="IPR053184">
    <property type="entry name" value="FeoA-like"/>
</dbReference>
<keyword evidence="4" id="KW-1185">Reference proteome</keyword>
<dbReference type="PANTHER" id="PTHR43151:SF1">
    <property type="entry name" value="SSR2333 PROTEIN"/>
    <property type="match status" value="1"/>
</dbReference>
<dbReference type="Pfam" id="PF04023">
    <property type="entry name" value="FeoA"/>
    <property type="match status" value="1"/>
</dbReference>
<dbReference type="Gene3D" id="2.30.30.90">
    <property type="match status" value="1"/>
</dbReference>
<evidence type="ECO:0000259" key="2">
    <source>
        <dbReference type="SMART" id="SM00899"/>
    </source>
</evidence>
<organism evidence="3 4">
    <name type="scientific">Intestinicryptomonas porci</name>
    <dbReference type="NCBI Taxonomy" id="2926320"/>
    <lineage>
        <taxon>Bacteria</taxon>
        <taxon>Pseudomonadati</taxon>
        <taxon>Verrucomicrobiota</taxon>
        <taxon>Opitutia</taxon>
        <taxon>Opitutales</taxon>
        <taxon>Intestinicryptomonaceae</taxon>
        <taxon>Intestinicryptomonas</taxon>
    </lineage>
</organism>
<accession>A0ABU4WF24</accession>
<sequence length="70" mass="7661">MPLTFCDSGITVEIMAMRMEASEKRRLENLGFVIGRKLTPLIDRGGVMLVALGSSRVALNKSVAQKILVK</sequence>
<dbReference type="Proteomes" id="UP001275932">
    <property type="component" value="Unassembled WGS sequence"/>
</dbReference>
<feature type="domain" description="Ferrous iron transporter FeoA-like" evidence="2">
    <location>
        <begin position="1"/>
        <end position="70"/>
    </location>
</feature>
<proteinExistence type="predicted"/>
<evidence type="ECO:0000313" key="3">
    <source>
        <dbReference type="EMBL" id="MDX8414848.1"/>
    </source>
</evidence>
<dbReference type="SUPFAM" id="SSF50037">
    <property type="entry name" value="C-terminal domain of transcriptional repressors"/>
    <property type="match status" value="1"/>
</dbReference>
<dbReference type="PANTHER" id="PTHR43151">
    <property type="entry name" value="FEOA FAMILY PROTEIN"/>
    <property type="match status" value="1"/>
</dbReference>
<protein>
    <submittedName>
        <fullName evidence="3">Ferrous iron transport protein A</fullName>
    </submittedName>
</protein>
<dbReference type="InterPro" id="IPR008988">
    <property type="entry name" value="Transcriptional_repressor_C"/>
</dbReference>
<name>A0ABU4WF24_9BACT</name>
<dbReference type="RefSeq" id="WP_370396294.1">
    <property type="nucleotide sequence ID" value="NZ_JALBUT010000001.1"/>
</dbReference>
<dbReference type="InterPro" id="IPR038157">
    <property type="entry name" value="FeoA_core_dom"/>
</dbReference>
<evidence type="ECO:0000313" key="4">
    <source>
        <dbReference type="Proteomes" id="UP001275932"/>
    </source>
</evidence>
<gene>
    <name evidence="3" type="ORF">MOX91_01425</name>
</gene>
<reference evidence="3 4" key="1">
    <citation type="submission" date="2022-03" db="EMBL/GenBank/DDBJ databases">
        <title>Novel taxa within the pig intestine.</title>
        <authorList>
            <person name="Wylensek D."/>
            <person name="Bishof K."/>
            <person name="Afrizal A."/>
            <person name="Clavel T."/>
        </authorList>
    </citation>
    <scope>NUCLEOTIDE SEQUENCE [LARGE SCALE GENOMIC DNA]</scope>
    <source>
        <strain evidence="3 4">CLA-KB-P66</strain>
    </source>
</reference>
<dbReference type="SMART" id="SM00899">
    <property type="entry name" value="FeoA"/>
    <property type="match status" value="1"/>
</dbReference>
<keyword evidence="1" id="KW-0408">Iron</keyword>
<evidence type="ECO:0000256" key="1">
    <source>
        <dbReference type="ARBA" id="ARBA00023004"/>
    </source>
</evidence>
<dbReference type="InterPro" id="IPR007167">
    <property type="entry name" value="Fe-transptr_FeoA-like"/>
</dbReference>
<comment type="caution">
    <text evidence="3">The sequence shown here is derived from an EMBL/GenBank/DDBJ whole genome shotgun (WGS) entry which is preliminary data.</text>
</comment>